<organism evidence="1 2">
    <name type="scientific">Acrasis kona</name>
    <dbReference type="NCBI Taxonomy" id="1008807"/>
    <lineage>
        <taxon>Eukaryota</taxon>
        <taxon>Discoba</taxon>
        <taxon>Heterolobosea</taxon>
        <taxon>Tetramitia</taxon>
        <taxon>Eutetramitia</taxon>
        <taxon>Acrasidae</taxon>
        <taxon>Acrasis</taxon>
    </lineage>
</organism>
<dbReference type="Proteomes" id="UP001431209">
    <property type="component" value="Unassembled WGS sequence"/>
</dbReference>
<comment type="caution">
    <text evidence="1">The sequence shown here is derived from an EMBL/GenBank/DDBJ whole genome shotgun (WGS) entry which is preliminary data.</text>
</comment>
<feature type="non-terminal residue" evidence="1">
    <location>
        <position position="124"/>
    </location>
</feature>
<accession>A0AAW2Z8W2</accession>
<sequence length="124" mass="13713">LYCGTISGSGWARVSLDDNNSRHTSIFPPPSLTLLQPIEQCDGSVPHKQMPVVNDENGNSYSLFSNATNFIQVISHDTFGATRWIYHIRIAGGREVDAAISLITYGKSQVTENIITVNTQDYMH</sequence>
<feature type="non-terminal residue" evidence="1">
    <location>
        <position position="1"/>
    </location>
</feature>
<dbReference type="AlphaFoldDB" id="A0AAW2Z8W2"/>
<keyword evidence="2" id="KW-1185">Reference proteome</keyword>
<evidence type="ECO:0000313" key="2">
    <source>
        <dbReference type="Proteomes" id="UP001431209"/>
    </source>
</evidence>
<protein>
    <submittedName>
        <fullName evidence="1">Megf8</fullName>
    </submittedName>
</protein>
<evidence type="ECO:0000313" key="1">
    <source>
        <dbReference type="EMBL" id="KAL0485668.1"/>
    </source>
</evidence>
<dbReference type="EMBL" id="JAOPGA020001156">
    <property type="protein sequence ID" value="KAL0485668.1"/>
    <property type="molecule type" value="Genomic_DNA"/>
</dbReference>
<reference evidence="1 2" key="1">
    <citation type="submission" date="2024-03" db="EMBL/GenBank/DDBJ databases">
        <title>The Acrasis kona genome and developmental transcriptomes reveal deep origins of eukaryotic multicellular pathways.</title>
        <authorList>
            <person name="Sheikh S."/>
            <person name="Fu C.-J."/>
            <person name="Brown M.W."/>
            <person name="Baldauf S.L."/>
        </authorList>
    </citation>
    <scope>NUCLEOTIDE SEQUENCE [LARGE SCALE GENOMIC DNA]</scope>
    <source>
        <strain evidence="1 2">ATCC MYA-3509</strain>
    </source>
</reference>
<name>A0AAW2Z8W2_9EUKA</name>
<proteinExistence type="predicted"/>
<gene>
    <name evidence="1" type="ORF">AKO1_003340</name>
</gene>